<evidence type="ECO:0000256" key="3">
    <source>
        <dbReference type="ARBA" id="ARBA00022519"/>
    </source>
</evidence>
<feature type="transmembrane region" description="Helical" evidence="7">
    <location>
        <begin position="271"/>
        <end position="294"/>
    </location>
</feature>
<evidence type="ECO:0000256" key="5">
    <source>
        <dbReference type="ARBA" id="ARBA00022989"/>
    </source>
</evidence>
<dbReference type="GO" id="GO:0005886">
    <property type="term" value="C:plasma membrane"/>
    <property type="evidence" value="ECO:0007669"/>
    <property type="project" value="UniProtKB-SubCell"/>
</dbReference>
<keyword evidence="2" id="KW-1003">Cell membrane</keyword>
<dbReference type="PIRSF" id="PIRSF006066">
    <property type="entry name" value="HI0050"/>
    <property type="match status" value="1"/>
</dbReference>
<sequence>MIALIVTLVALALILARVPVGFALLIPSAGYILFYSSQSLTAAVERMTASLNSFPLLAVPLFILVGSLANAAGLSDRIFTAAQALVGRVRGGLGYVNILASLGFSWMSGSAASDVAVLGKITTPQMLSRGYPRRFVAGLTSASSLVAPMMPPSIPAIMFGVASGVSIGAMFLASVVPALLLTLVLILSVFLYTRRHPGLIESGQVSGSRRRAVLTALPVAFAPVIVLGGILGGIFTPTEAAATTVAYLLVLAFLVYRSLSLRKLIGALRETFSTSVTILFIVASSAMFGWVLTVERVPHALADLILSMTDSPTVFLLMMMVVLLLIGMVMEPTSAVLITTPVLFPISQQLNVDPVHFGVVLVFTLLIGLFTPPVGLVLFVLESVSTLRNSEIIRGVLPYVAVFIGFAILLILVPQIALWLPGIAQ</sequence>
<feature type="transmembrane region" description="Helical" evidence="7">
    <location>
        <begin position="47"/>
        <end position="69"/>
    </location>
</feature>
<feature type="transmembrane region" description="Helical" evidence="7">
    <location>
        <begin position="314"/>
        <end position="344"/>
    </location>
</feature>
<dbReference type="PANTHER" id="PTHR33362">
    <property type="entry name" value="SIALIC ACID TRAP TRANSPORTER PERMEASE PROTEIN SIAT-RELATED"/>
    <property type="match status" value="1"/>
</dbReference>
<dbReference type="RefSeq" id="WP_188549405.1">
    <property type="nucleotide sequence ID" value="NZ_BMFY01000002.1"/>
</dbReference>
<feature type="transmembrane region" description="Helical" evidence="7">
    <location>
        <begin position="167"/>
        <end position="192"/>
    </location>
</feature>
<reference evidence="9" key="2">
    <citation type="submission" date="2020-09" db="EMBL/GenBank/DDBJ databases">
        <authorList>
            <person name="Sun Q."/>
            <person name="Zhou Y."/>
        </authorList>
    </citation>
    <scope>NUCLEOTIDE SEQUENCE</scope>
    <source>
        <strain evidence="9">CGMCC 1.12785</strain>
    </source>
</reference>
<evidence type="ECO:0000256" key="6">
    <source>
        <dbReference type="ARBA" id="ARBA00023136"/>
    </source>
</evidence>
<dbReference type="NCBIfam" id="TIGR00786">
    <property type="entry name" value="dctM"/>
    <property type="match status" value="1"/>
</dbReference>
<evidence type="ECO:0000256" key="2">
    <source>
        <dbReference type="ARBA" id="ARBA00022475"/>
    </source>
</evidence>
<comment type="subcellular location">
    <subcellularLocation>
        <location evidence="1">Cell inner membrane</location>
        <topology evidence="1">Multi-pass membrane protein</topology>
    </subcellularLocation>
</comment>
<feature type="transmembrane region" description="Helical" evidence="7">
    <location>
        <begin position="213"/>
        <end position="235"/>
    </location>
</feature>
<dbReference type="EMBL" id="BMFY01000002">
    <property type="protein sequence ID" value="GGA05677.1"/>
    <property type="molecule type" value="Genomic_DNA"/>
</dbReference>
<evidence type="ECO:0000259" key="8">
    <source>
        <dbReference type="Pfam" id="PF06808"/>
    </source>
</evidence>
<dbReference type="Proteomes" id="UP000616114">
    <property type="component" value="Unassembled WGS sequence"/>
</dbReference>
<evidence type="ECO:0000313" key="9">
    <source>
        <dbReference type="EMBL" id="GGA05677.1"/>
    </source>
</evidence>
<dbReference type="AlphaFoldDB" id="A0A8J2XJJ5"/>
<accession>A0A8J2XJJ5</accession>
<comment type="caution">
    <text evidence="9">The sequence shown here is derived from an EMBL/GenBank/DDBJ whole genome shotgun (WGS) entry which is preliminary data.</text>
</comment>
<name>A0A8J2XJJ5_9MICO</name>
<feature type="transmembrane region" description="Helical" evidence="7">
    <location>
        <begin position="135"/>
        <end position="161"/>
    </location>
</feature>
<protein>
    <submittedName>
        <fullName evidence="9">ABC transporter permease</fullName>
    </submittedName>
</protein>
<keyword evidence="6 7" id="KW-0472">Membrane</keyword>
<dbReference type="Pfam" id="PF06808">
    <property type="entry name" value="DctM"/>
    <property type="match status" value="1"/>
</dbReference>
<gene>
    <name evidence="9" type="ORF">GCM10011333_05660</name>
</gene>
<evidence type="ECO:0000256" key="4">
    <source>
        <dbReference type="ARBA" id="ARBA00022692"/>
    </source>
</evidence>
<keyword evidence="10" id="KW-1185">Reference proteome</keyword>
<feature type="transmembrane region" description="Helical" evidence="7">
    <location>
        <begin position="241"/>
        <end position="259"/>
    </location>
</feature>
<evidence type="ECO:0000256" key="7">
    <source>
        <dbReference type="SAM" id="Phobius"/>
    </source>
</evidence>
<dbReference type="InterPro" id="IPR010656">
    <property type="entry name" value="DctM"/>
</dbReference>
<evidence type="ECO:0000313" key="10">
    <source>
        <dbReference type="Proteomes" id="UP000616114"/>
    </source>
</evidence>
<reference evidence="9" key="1">
    <citation type="journal article" date="2014" name="Int. J. Syst. Evol. Microbiol.">
        <title>Complete genome sequence of Corynebacterium casei LMG S-19264T (=DSM 44701T), isolated from a smear-ripened cheese.</title>
        <authorList>
            <consortium name="US DOE Joint Genome Institute (JGI-PGF)"/>
            <person name="Walter F."/>
            <person name="Albersmeier A."/>
            <person name="Kalinowski J."/>
            <person name="Ruckert C."/>
        </authorList>
    </citation>
    <scope>NUCLEOTIDE SEQUENCE</scope>
    <source>
        <strain evidence="9">CGMCC 1.12785</strain>
    </source>
</reference>
<evidence type="ECO:0000256" key="1">
    <source>
        <dbReference type="ARBA" id="ARBA00004429"/>
    </source>
</evidence>
<organism evidence="9 10">
    <name type="scientific">Sediminivirga luteola</name>
    <dbReference type="NCBI Taxonomy" id="1774748"/>
    <lineage>
        <taxon>Bacteria</taxon>
        <taxon>Bacillati</taxon>
        <taxon>Actinomycetota</taxon>
        <taxon>Actinomycetes</taxon>
        <taxon>Micrococcales</taxon>
        <taxon>Brevibacteriaceae</taxon>
        <taxon>Sediminivirga</taxon>
    </lineage>
</organism>
<dbReference type="GO" id="GO:0022857">
    <property type="term" value="F:transmembrane transporter activity"/>
    <property type="evidence" value="ECO:0007669"/>
    <property type="project" value="TreeGrafter"/>
</dbReference>
<feature type="transmembrane region" description="Helical" evidence="7">
    <location>
        <begin position="396"/>
        <end position="420"/>
    </location>
</feature>
<keyword evidence="5 7" id="KW-1133">Transmembrane helix</keyword>
<feature type="domain" description="TRAP C4-dicarboxylate transport system permease DctM subunit" evidence="8">
    <location>
        <begin position="9"/>
        <end position="416"/>
    </location>
</feature>
<dbReference type="InterPro" id="IPR004681">
    <property type="entry name" value="TRAP_DctM"/>
</dbReference>
<feature type="transmembrane region" description="Helical" evidence="7">
    <location>
        <begin position="356"/>
        <end position="381"/>
    </location>
</feature>
<keyword evidence="4 7" id="KW-0812">Transmembrane</keyword>
<proteinExistence type="predicted"/>
<keyword evidence="3" id="KW-0997">Cell inner membrane</keyword>